<keyword evidence="2" id="KW-1185">Reference proteome</keyword>
<evidence type="ECO:0000313" key="2">
    <source>
        <dbReference type="Proteomes" id="UP000319865"/>
    </source>
</evidence>
<dbReference type="AlphaFoldDB" id="A0A543PJC9"/>
<comment type="caution">
    <text evidence="1">The sequence shown here is derived from an EMBL/GenBank/DDBJ whole genome shotgun (WGS) entry which is preliminary data.</text>
</comment>
<name>A0A543PJC9_9ACTN</name>
<accession>A0A543PJC9</accession>
<dbReference type="EMBL" id="VFQE01000001">
    <property type="protein sequence ID" value="TQN44168.1"/>
    <property type="molecule type" value="Genomic_DNA"/>
</dbReference>
<sequence length="40" mass="4278">MATDGQRLIFLQRTGTGAAPLDEAAFAASFAQTFEMQQVS</sequence>
<dbReference type="Proteomes" id="UP000319865">
    <property type="component" value="Unassembled WGS sequence"/>
</dbReference>
<evidence type="ECO:0000313" key="1">
    <source>
        <dbReference type="EMBL" id="TQN44168.1"/>
    </source>
</evidence>
<organism evidence="1 2">
    <name type="scientific">Blastococcus colisei</name>
    <dbReference type="NCBI Taxonomy" id="1564162"/>
    <lineage>
        <taxon>Bacteria</taxon>
        <taxon>Bacillati</taxon>
        <taxon>Actinomycetota</taxon>
        <taxon>Actinomycetes</taxon>
        <taxon>Geodermatophilales</taxon>
        <taxon>Geodermatophilaceae</taxon>
        <taxon>Blastococcus</taxon>
    </lineage>
</organism>
<dbReference type="RefSeq" id="WP_281281659.1">
    <property type="nucleotide sequence ID" value="NZ_VFQE01000001.1"/>
</dbReference>
<reference evidence="1 2" key="1">
    <citation type="submission" date="2019-06" db="EMBL/GenBank/DDBJ databases">
        <title>Sequencing the genomes of 1000 actinobacteria strains.</title>
        <authorList>
            <person name="Klenk H.-P."/>
        </authorList>
    </citation>
    <scope>NUCLEOTIDE SEQUENCE [LARGE SCALE GENOMIC DNA]</scope>
    <source>
        <strain evidence="1 2">DSM 46837</strain>
    </source>
</reference>
<protein>
    <submittedName>
        <fullName evidence="1">Uncharacterized protein</fullName>
    </submittedName>
</protein>
<gene>
    <name evidence="1" type="ORF">FHU33_3661</name>
</gene>
<proteinExistence type="predicted"/>